<protein>
    <submittedName>
        <fullName evidence="1">Uncharacterized protein</fullName>
    </submittedName>
</protein>
<comment type="caution">
    <text evidence="1">The sequence shown here is derived from an EMBL/GenBank/DDBJ whole genome shotgun (WGS) entry which is preliminary data.</text>
</comment>
<gene>
    <name evidence="1" type="ORF">EGT71_07765</name>
</gene>
<dbReference type="Proteomes" id="UP000275331">
    <property type="component" value="Unassembled WGS sequence"/>
</dbReference>
<sequence length="60" mass="6773">MNESTQIRLPGEFLANGGILRRGWAKVYPENGIFQLILSTTEVKREISAKKPIKPDDETD</sequence>
<reference evidence="1 2" key="1">
    <citation type="submission" date="2018-10" db="EMBL/GenBank/DDBJ databases">
        <title>Transmission dynamics of multidrug resistant bacteria on intensive care unit surfaces.</title>
        <authorList>
            <person name="D'Souza A.W."/>
            <person name="Potter R.F."/>
            <person name="Wallace M."/>
            <person name="Shupe A."/>
            <person name="Patel S."/>
            <person name="Sun S."/>
            <person name="Gul D."/>
            <person name="Kwon J.H."/>
            <person name="Andleeb S."/>
            <person name="Burnham C.-A.D."/>
            <person name="Dantas G."/>
        </authorList>
    </citation>
    <scope>NUCLEOTIDE SEQUENCE [LARGE SCALE GENOMIC DNA]</scope>
    <source>
        <strain evidence="1 2">AS_373</strain>
    </source>
</reference>
<evidence type="ECO:0000313" key="2">
    <source>
        <dbReference type="Proteomes" id="UP000275331"/>
    </source>
</evidence>
<dbReference type="EMBL" id="RHXB01000004">
    <property type="protein sequence ID" value="RSE27204.1"/>
    <property type="molecule type" value="Genomic_DNA"/>
</dbReference>
<dbReference type="AlphaFoldDB" id="A0A3R9GBT3"/>
<organism evidence="1 2">
    <name type="scientific">Atlantibacter subterraneus</name>
    <dbReference type="NCBI Taxonomy" id="255519"/>
    <lineage>
        <taxon>Bacteria</taxon>
        <taxon>Pseudomonadati</taxon>
        <taxon>Pseudomonadota</taxon>
        <taxon>Gammaproteobacteria</taxon>
        <taxon>Enterobacterales</taxon>
        <taxon>Enterobacteriaceae</taxon>
        <taxon>Atlantibacter</taxon>
    </lineage>
</organism>
<accession>A0A3R9GBT3</accession>
<proteinExistence type="predicted"/>
<name>A0A3R9GBT3_9ENTR</name>
<evidence type="ECO:0000313" key="1">
    <source>
        <dbReference type="EMBL" id="RSE27204.1"/>
    </source>
</evidence>